<dbReference type="SUPFAM" id="SSF46942">
    <property type="entry name" value="Elongation factor TFIIS domain 2"/>
    <property type="match status" value="1"/>
</dbReference>
<dbReference type="PIRSF" id="PIRSF006704">
    <property type="entry name" value="TF_IIS"/>
    <property type="match status" value="1"/>
</dbReference>
<keyword evidence="8" id="KW-0251">Elongation factor</keyword>
<dbReference type="PROSITE" id="PS51133">
    <property type="entry name" value="ZF_TFIIS_2"/>
    <property type="match status" value="1"/>
</dbReference>
<organism evidence="8">
    <name type="scientific">Cryptococcus bacillisporus CA1280</name>
    <dbReference type="NCBI Taxonomy" id="1296109"/>
    <lineage>
        <taxon>Eukaryota</taxon>
        <taxon>Fungi</taxon>
        <taxon>Dikarya</taxon>
        <taxon>Basidiomycota</taxon>
        <taxon>Agaricomycotina</taxon>
        <taxon>Tremellomycetes</taxon>
        <taxon>Tremellales</taxon>
        <taxon>Cryptococcaceae</taxon>
        <taxon>Cryptococcus</taxon>
        <taxon>Cryptococcus gattii species complex</taxon>
    </lineage>
</organism>
<dbReference type="InterPro" id="IPR036575">
    <property type="entry name" value="TFIIS_cen_dom_sf"/>
</dbReference>
<protein>
    <submittedName>
        <fullName evidence="8">Transcription elongation factor S-II</fullName>
    </submittedName>
</protein>
<proteinExistence type="predicted"/>
<feature type="domain" description="TFIIS central" evidence="7">
    <location>
        <begin position="18"/>
        <end position="127"/>
    </location>
</feature>
<dbReference type="PANTHER" id="PTHR11477">
    <property type="entry name" value="TRANSCRIPTION FACTOR S-II ZINC FINGER DOMAIN-CONTAINING PROTEIN"/>
    <property type="match status" value="1"/>
</dbReference>
<dbReference type="PROSITE" id="PS51321">
    <property type="entry name" value="TFIIS_CENTRAL"/>
    <property type="match status" value="1"/>
</dbReference>
<evidence type="ECO:0000259" key="6">
    <source>
        <dbReference type="PROSITE" id="PS51133"/>
    </source>
</evidence>
<keyword evidence="1" id="KW-0479">Metal-binding</keyword>
<evidence type="ECO:0000256" key="1">
    <source>
        <dbReference type="ARBA" id="ARBA00022723"/>
    </source>
</evidence>
<dbReference type="Gene3D" id="2.20.25.10">
    <property type="match status" value="1"/>
</dbReference>
<evidence type="ECO:0000256" key="5">
    <source>
        <dbReference type="PROSITE-ProRule" id="PRU00472"/>
    </source>
</evidence>
<dbReference type="GO" id="GO:0031564">
    <property type="term" value="P:transcription antitermination"/>
    <property type="evidence" value="ECO:0007669"/>
    <property type="project" value="TreeGrafter"/>
</dbReference>
<dbReference type="CDD" id="cd13749">
    <property type="entry name" value="Zn-ribbon_TFIIS"/>
    <property type="match status" value="1"/>
</dbReference>
<keyword evidence="8" id="KW-0648">Protein biosynthesis</keyword>
<sequence>MVDSLKADSSEGGSVDNVRDKCVVMIYDALALDSTAERAIGIERAANKSMNFSTGNDYRAKMRSLFLNLKDKGNPALRNEIVLGYISTEKVASMSKDEMASESVRMLKEKIASDNLFKAKAVGVTQAETDAFKCGRCHQRKCTYYQMQTRSADEPMTVSRFHVHII</sequence>
<accession>A0A0D0VD43</accession>
<gene>
    <name evidence="8" type="ORF">I312_05155</name>
</gene>
<dbReference type="OrthoDB" id="44867at2759"/>
<feature type="domain" description="TFIIS-type" evidence="6">
    <location>
        <begin position="130"/>
        <end position="158"/>
    </location>
</feature>
<evidence type="ECO:0000259" key="7">
    <source>
        <dbReference type="PROSITE" id="PS51321"/>
    </source>
</evidence>
<dbReference type="InterPro" id="IPR035100">
    <property type="entry name" value="TF_IIS-typ"/>
</dbReference>
<evidence type="ECO:0000313" key="8">
    <source>
        <dbReference type="EMBL" id="KIR45446.1"/>
    </source>
</evidence>
<dbReference type="Gene3D" id="1.10.472.30">
    <property type="entry name" value="Transcription elongation factor S-II, central domain"/>
    <property type="match status" value="1"/>
</dbReference>
<dbReference type="GO" id="GO:0000977">
    <property type="term" value="F:RNA polymerase II transcription regulatory region sequence-specific DNA binding"/>
    <property type="evidence" value="ECO:0007669"/>
    <property type="project" value="TreeGrafter"/>
</dbReference>
<evidence type="ECO:0000256" key="2">
    <source>
        <dbReference type="ARBA" id="ARBA00022771"/>
    </source>
</evidence>
<name>A0A0D0VD43_CRYGA</name>
<evidence type="ECO:0000256" key="3">
    <source>
        <dbReference type="ARBA" id="ARBA00022833"/>
    </source>
</evidence>
<dbReference type="GO" id="GO:0001139">
    <property type="term" value="F:RNA polymerase II complex recruiting activity"/>
    <property type="evidence" value="ECO:0007669"/>
    <property type="project" value="TreeGrafter"/>
</dbReference>
<dbReference type="GO" id="GO:0006368">
    <property type="term" value="P:transcription elongation by RNA polymerase II"/>
    <property type="evidence" value="ECO:0007669"/>
    <property type="project" value="TreeGrafter"/>
</dbReference>
<reference evidence="8" key="1">
    <citation type="submission" date="2015-01" db="EMBL/GenBank/DDBJ databases">
        <title>The Genome Sequence of Cryptococcus gattii CA1280.</title>
        <authorList>
            <consortium name="The Broad Institute Genomics Platform"/>
            <person name="Cuomo C."/>
            <person name="Litvintseva A."/>
            <person name="Chen Y."/>
            <person name="Heitman J."/>
            <person name="Sun S."/>
            <person name="Springer D."/>
            <person name="Dromer F."/>
            <person name="Young S."/>
            <person name="Zeng Q."/>
            <person name="Gargeya S."/>
            <person name="Abouelleil A."/>
            <person name="Alvarado L."/>
            <person name="Chapman S.B."/>
            <person name="Gainer-Dewar J."/>
            <person name="Goldberg J."/>
            <person name="Griggs A."/>
            <person name="Gujja S."/>
            <person name="Hansen M."/>
            <person name="Howarth C."/>
            <person name="Imamovic A."/>
            <person name="Larimer J."/>
            <person name="Murphy C."/>
            <person name="Naylor J."/>
            <person name="Pearson M."/>
            <person name="Priest M."/>
            <person name="Roberts A."/>
            <person name="Saif S."/>
            <person name="Shea T."/>
            <person name="Sykes S."/>
            <person name="Wortman J."/>
            <person name="Nusbaum C."/>
            <person name="Birren B."/>
        </authorList>
    </citation>
    <scope>NUCLEOTIDE SEQUENCE [LARGE SCALE GENOMIC DNA]</scope>
    <source>
        <strain evidence="8">CA1280</strain>
    </source>
</reference>
<dbReference type="InterPro" id="IPR001222">
    <property type="entry name" value="Znf_TFIIS"/>
</dbReference>
<dbReference type="GO" id="GO:0005634">
    <property type="term" value="C:nucleus"/>
    <property type="evidence" value="ECO:0007669"/>
    <property type="project" value="TreeGrafter"/>
</dbReference>
<dbReference type="SUPFAM" id="SSF57783">
    <property type="entry name" value="Zinc beta-ribbon"/>
    <property type="match status" value="1"/>
</dbReference>
<dbReference type="FunFam" id="1.10.472.30:FF:000003">
    <property type="entry name" value="Transcription elongation factor S-II"/>
    <property type="match status" value="1"/>
</dbReference>
<dbReference type="Pfam" id="PF01096">
    <property type="entry name" value="Zn_ribbon_TFIIS"/>
    <property type="match status" value="1"/>
</dbReference>
<dbReference type="SMART" id="SM00440">
    <property type="entry name" value="ZnF_C2C2"/>
    <property type="match status" value="1"/>
</dbReference>
<dbReference type="GO" id="GO:0006362">
    <property type="term" value="P:transcription elongation by RNA polymerase I"/>
    <property type="evidence" value="ECO:0007669"/>
    <property type="project" value="TreeGrafter"/>
</dbReference>
<dbReference type="EMBL" id="KN847988">
    <property type="protein sequence ID" value="KIR45446.1"/>
    <property type="molecule type" value="Genomic_DNA"/>
</dbReference>
<dbReference type="SMART" id="SM00510">
    <property type="entry name" value="TFS2M"/>
    <property type="match status" value="1"/>
</dbReference>
<evidence type="ECO:0000256" key="4">
    <source>
        <dbReference type="ARBA" id="ARBA00023242"/>
    </source>
</evidence>
<dbReference type="Pfam" id="PF07500">
    <property type="entry name" value="TFIIS_M"/>
    <property type="match status" value="1"/>
</dbReference>
<dbReference type="GO" id="GO:0008270">
    <property type="term" value="F:zinc ion binding"/>
    <property type="evidence" value="ECO:0007669"/>
    <property type="project" value="UniProtKB-KW"/>
</dbReference>
<dbReference type="PANTHER" id="PTHR11477:SF0">
    <property type="entry name" value="IP08861P-RELATED"/>
    <property type="match status" value="1"/>
</dbReference>
<dbReference type="HOGENOM" id="CLU_037637_4_1_1"/>
<dbReference type="InterPro" id="IPR003618">
    <property type="entry name" value="TFIIS_cen_dom"/>
</dbReference>
<keyword evidence="3" id="KW-0862">Zinc</keyword>
<keyword evidence="4" id="KW-0539">Nucleus</keyword>
<dbReference type="GO" id="GO:0031440">
    <property type="term" value="P:regulation of mRNA 3'-end processing"/>
    <property type="evidence" value="ECO:0007669"/>
    <property type="project" value="TreeGrafter"/>
</dbReference>
<dbReference type="AlphaFoldDB" id="A0A0D0VD43"/>
<dbReference type="GO" id="GO:0003746">
    <property type="term" value="F:translation elongation factor activity"/>
    <property type="evidence" value="ECO:0007669"/>
    <property type="project" value="UniProtKB-KW"/>
</dbReference>
<keyword evidence="2 5" id="KW-0863">Zinc-finger</keyword>